<dbReference type="AlphaFoldDB" id="A0A251V4S9"/>
<keyword evidence="2 4" id="KW-0808">Transferase</keyword>
<evidence type="ECO:0000313" key="5">
    <source>
        <dbReference type="Proteomes" id="UP000215914"/>
    </source>
</evidence>
<dbReference type="InParanoid" id="A0A251V4S9"/>
<dbReference type="PANTHER" id="PTHR48047:SF118">
    <property type="entry name" value="HEXOSYLTRANSFERASE-RELATED"/>
    <property type="match status" value="1"/>
</dbReference>
<protein>
    <submittedName>
        <fullName evidence="4">Putative UDP-glucuronosyl/UDP-glucosyltransferase</fullName>
    </submittedName>
</protein>
<dbReference type="CDD" id="cd03784">
    <property type="entry name" value="GT1_Gtf-like"/>
    <property type="match status" value="1"/>
</dbReference>
<dbReference type="Proteomes" id="UP000215914">
    <property type="component" value="Chromosome 3"/>
</dbReference>
<dbReference type="PANTHER" id="PTHR48047">
    <property type="entry name" value="GLYCOSYLTRANSFERASE"/>
    <property type="match status" value="1"/>
</dbReference>
<dbReference type="SUPFAM" id="SSF53756">
    <property type="entry name" value="UDP-Glycosyltransferase/glycogen phosphorylase"/>
    <property type="match status" value="1"/>
</dbReference>
<dbReference type="OMA" id="KEIMGHD"/>
<keyword evidence="5" id="KW-1185">Reference proteome</keyword>
<proteinExistence type="inferred from homology"/>
<comment type="similarity">
    <text evidence="1">Belongs to the UDP-glycosyltransferase family.</text>
</comment>
<dbReference type="Pfam" id="PF00201">
    <property type="entry name" value="UDPGT"/>
    <property type="match status" value="1"/>
</dbReference>
<accession>A0A251V4S9</accession>
<evidence type="ECO:0000313" key="4">
    <source>
        <dbReference type="EMBL" id="OTG30627.1"/>
    </source>
</evidence>
<dbReference type="EMBL" id="CM007892">
    <property type="protein sequence ID" value="OTG30627.1"/>
    <property type="molecule type" value="Genomic_DNA"/>
</dbReference>
<evidence type="ECO:0000256" key="3">
    <source>
        <dbReference type="ARBA" id="ARBA00053747"/>
    </source>
</evidence>
<evidence type="ECO:0000256" key="1">
    <source>
        <dbReference type="ARBA" id="ARBA00009995"/>
    </source>
</evidence>
<reference evidence="5" key="1">
    <citation type="journal article" date="2017" name="Nature">
        <title>The sunflower genome provides insights into oil metabolism, flowering and Asterid evolution.</title>
        <authorList>
            <person name="Badouin H."/>
            <person name="Gouzy J."/>
            <person name="Grassa C.J."/>
            <person name="Murat F."/>
            <person name="Staton S.E."/>
            <person name="Cottret L."/>
            <person name="Lelandais-Briere C."/>
            <person name="Owens G.L."/>
            <person name="Carrere S."/>
            <person name="Mayjonade B."/>
            <person name="Legrand L."/>
            <person name="Gill N."/>
            <person name="Kane N.C."/>
            <person name="Bowers J.E."/>
            <person name="Hubner S."/>
            <person name="Bellec A."/>
            <person name="Berard A."/>
            <person name="Berges H."/>
            <person name="Blanchet N."/>
            <person name="Boniface M.C."/>
            <person name="Brunel D."/>
            <person name="Catrice O."/>
            <person name="Chaidir N."/>
            <person name="Claudel C."/>
            <person name="Donnadieu C."/>
            <person name="Faraut T."/>
            <person name="Fievet G."/>
            <person name="Helmstetter N."/>
            <person name="King M."/>
            <person name="Knapp S.J."/>
            <person name="Lai Z."/>
            <person name="Le Paslier M.C."/>
            <person name="Lippi Y."/>
            <person name="Lorenzon L."/>
            <person name="Mandel J.R."/>
            <person name="Marage G."/>
            <person name="Marchand G."/>
            <person name="Marquand E."/>
            <person name="Bret-Mestries E."/>
            <person name="Morien E."/>
            <person name="Nambeesan S."/>
            <person name="Nguyen T."/>
            <person name="Pegot-Espagnet P."/>
            <person name="Pouilly N."/>
            <person name="Raftis F."/>
            <person name="Sallet E."/>
            <person name="Schiex T."/>
            <person name="Thomas J."/>
            <person name="Vandecasteele C."/>
            <person name="Vares D."/>
            <person name="Vear F."/>
            <person name="Vautrin S."/>
            <person name="Crespi M."/>
            <person name="Mangin B."/>
            <person name="Burke J.M."/>
            <person name="Salse J."/>
            <person name="Munos S."/>
            <person name="Vincourt P."/>
            <person name="Rieseberg L.H."/>
            <person name="Langlade N.B."/>
        </authorList>
    </citation>
    <scope>NUCLEOTIDE SEQUENCE [LARGE SCALE GENOMIC DNA]</scope>
    <source>
        <strain evidence="5">cv. SF193</strain>
    </source>
</reference>
<dbReference type="OrthoDB" id="5835829at2759"/>
<organism evidence="4 5">
    <name type="scientific">Helianthus annuus</name>
    <name type="common">Common sunflower</name>
    <dbReference type="NCBI Taxonomy" id="4232"/>
    <lineage>
        <taxon>Eukaryota</taxon>
        <taxon>Viridiplantae</taxon>
        <taxon>Streptophyta</taxon>
        <taxon>Embryophyta</taxon>
        <taxon>Tracheophyta</taxon>
        <taxon>Spermatophyta</taxon>
        <taxon>Magnoliopsida</taxon>
        <taxon>eudicotyledons</taxon>
        <taxon>Gunneridae</taxon>
        <taxon>Pentapetalae</taxon>
        <taxon>asterids</taxon>
        <taxon>campanulids</taxon>
        <taxon>Asterales</taxon>
        <taxon>Asteraceae</taxon>
        <taxon>Asteroideae</taxon>
        <taxon>Heliantheae alliance</taxon>
        <taxon>Heliantheae</taxon>
        <taxon>Helianthus</taxon>
    </lineage>
</organism>
<sequence length="462" mass="51475">MSHSTNNTHLLLYSYPGSGHTIPLLDLTHLLLRRGLTVTIIVTSTVDIPLLDPFLSLYPSSLHKLVFPDPEVTPSRHPLIAKVNSTQKLFDPIVQWFRSHPSPPTLIVSDFLLGWTSELASHLGIRRVVFSPSGAFSSSFIHTLWRTIEQAIAKNGDGDENFLLAFQEIPNLPEFPWWQVPQVMRDYETGDQEFESFRKGMLANMTSWGILYNTFEKLEEVYINHMKSIMGHDRVWAVGPLLPETNGPIAITGRGGWSTVSPDHLFTWLDEKPNESVVYICFGSQVELNEKQMSALARALELSKVNFILCVKGSESSTIWTIPSGFEDRVGNRGLIVMGWVPQLAMLTHRAVGSFVTHCGWNSTLEAIIGGVVMLTWPMIADQFANAALLVDQLGIAKRACDGGPESVPDSVELARLLDESLSVERPERVKIKELNQEATNAVEQGTSTRDLDTFVKLVSEI</sequence>
<dbReference type="Gene3D" id="3.40.50.2000">
    <property type="entry name" value="Glycogen Phosphorylase B"/>
    <property type="match status" value="2"/>
</dbReference>
<gene>
    <name evidence="4" type="ORF">HannXRQ_Chr03g0066591</name>
</gene>
<name>A0A251V4S9_HELAN</name>
<dbReference type="GO" id="GO:0035251">
    <property type="term" value="F:UDP-glucosyltransferase activity"/>
    <property type="evidence" value="ECO:0000318"/>
    <property type="project" value="GO_Central"/>
</dbReference>
<evidence type="ECO:0000256" key="2">
    <source>
        <dbReference type="ARBA" id="ARBA00022679"/>
    </source>
</evidence>
<comment type="function">
    <text evidence="3">May glycosylate diterpenes or flavonols in leaves.</text>
</comment>
<dbReference type="FunFam" id="3.40.50.2000:FF:000056">
    <property type="entry name" value="Glycosyltransferase"/>
    <property type="match status" value="1"/>
</dbReference>
<dbReference type="InterPro" id="IPR002213">
    <property type="entry name" value="UDP_glucos_trans"/>
</dbReference>